<dbReference type="GO" id="GO:0006742">
    <property type="term" value="P:NADP+ catabolic process"/>
    <property type="evidence" value="ECO:0007669"/>
    <property type="project" value="TreeGrafter"/>
</dbReference>
<sequence length="172" mass="19881">MQPIFKFCPNCKSNHLEYPHGSKIVCLDCNFEYYHNTAGATAVVIQKKDKVLLTIRNKEPKKGYLDLAGGFIDAMETAEQASFRELQEELNISIDTSKLKYINSYPNTYLYKDILYNTIDLFFLYKDDNLSVGDFDPIELKGYVWKNLSEIDLNEIAFDSHKKTLSILKKID</sequence>
<evidence type="ECO:0000256" key="3">
    <source>
        <dbReference type="ARBA" id="ARBA00022801"/>
    </source>
</evidence>
<dbReference type="InterPro" id="IPR000086">
    <property type="entry name" value="NUDIX_hydrolase_dom"/>
</dbReference>
<dbReference type="OrthoDB" id="9786141at2"/>
<dbReference type="PANTHER" id="PTHR42904">
    <property type="entry name" value="NUDIX HYDROLASE, NUDC SUBFAMILY"/>
    <property type="match status" value="1"/>
</dbReference>
<evidence type="ECO:0000256" key="2">
    <source>
        <dbReference type="ARBA" id="ARBA00022723"/>
    </source>
</evidence>
<dbReference type="Gene3D" id="3.90.79.10">
    <property type="entry name" value="Nucleoside Triphosphate Pyrophosphohydrolase"/>
    <property type="match status" value="1"/>
</dbReference>
<evidence type="ECO:0000256" key="1">
    <source>
        <dbReference type="ARBA" id="ARBA00001946"/>
    </source>
</evidence>
<keyword evidence="4" id="KW-0460">Magnesium</keyword>
<keyword evidence="7" id="KW-1185">Reference proteome</keyword>
<keyword evidence="3" id="KW-0378">Hydrolase</keyword>
<dbReference type="Pfam" id="PF00293">
    <property type="entry name" value="NUDIX"/>
    <property type="match status" value="1"/>
</dbReference>
<organism evidence="6 7">
    <name type="scientific">Apibacter mensalis</name>
    <dbReference type="NCBI Taxonomy" id="1586267"/>
    <lineage>
        <taxon>Bacteria</taxon>
        <taxon>Pseudomonadati</taxon>
        <taxon>Bacteroidota</taxon>
        <taxon>Flavobacteriia</taxon>
        <taxon>Flavobacteriales</taxon>
        <taxon>Weeksellaceae</taxon>
        <taxon>Apibacter</taxon>
    </lineage>
</organism>
<dbReference type="GO" id="GO:0019677">
    <property type="term" value="P:NAD+ catabolic process"/>
    <property type="evidence" value="ECO:0007669"/>
    <property type="project" value="TreeGrafter"/>
</dbReference>
<keyword evidence="2" id="KW-0479">Metal-binding</keyword>
<protein>
    <submittedName>
        <fullName evidence="6">NUDIX domain-containing protein</fullName>
    </submittedName>
</protein>
<reference evidence="6 7" key="1">
    <citation type="submission" date="2016-01" db="EMBL/GenBank/DDBJ databases">
        <authorList>
            <person name="McClelland M."/>
            <person name="Jain A."/>
            <person name="Saraogi P."/>
            <person name="Mendelson R."/>
            <person name="Westerman R."/>
            <person name="SanMiguel P."/>
            <person name="Csonka L."/>
        </authorList>
    </citation>
    <scope>NUCLEOTIDE SEQUENCE [LARGE SCALE GENOMIC DNA]</scope>
    <source>
        <strain evidence="6 7">R-53146</strain>
    </source>
</reference>
<name>A0A0X3ANB1_9FLAO</name>
<feature type="domain" description="Nudix hydrolase" evidence="5">
    <location>
        <begin position="35"/>
        <end position="171"/>
    </location>
</feature>
<dbReference type="CDD" id="cd04681">
    <property type="entry name" value="NUDIX_Hydrolase"/>
    <property type="match status" value="1"/>
</dbReference>
<dbReference type="GO" id="GO:0046872">
    <property type="term" value="F:metal ion binding"/>
    <property type="evidence" value="ECO:0007669"/>
    <property type="project" value="UniProtKB-KW"/>
</dbReference>
<dbReference type="GO" id="GO:0005829">
    <property type="term" value="C:cytosol"/>
    <property type="evidence" value="ECO:0007669"/>
    <property type="project" value="TreeGrafter"/>
</dbReference>
<dbReference type="SUPFAM" id="SSF55811">
    <property type="entry name" value="Nudix"/>
    <property type="match status" value="1"/>
</dbReference>
<evidence type="ECO:0000259" key="5">
    <source>
        <dbReference type="PROSITE" id="PS51462"/>
    </source>
</evidence>
<comment type="cofactor">
    <cofactor evidence="1">
        <name>Mg(2+)</name>
        <dbReference type="ChEBI" id="CHEBI:18420"/>
    </cofactor>
</comment>
<dbReference type="STRING" id="1586267.GCA_001418685_00666"/>
<evidence type="ECO:0000256" key="4">
    <source>
        <dbReference type="ARBA" id="ARBA00022842"/>
    </source>
</evidence>
<gene>
    <name evidence="6" type="ORF">Ga0061079_103143</name>
</gene>
<dbReference type="PROSITE" id="PS51462">
    <property type="entry name" value="NUDIX"/>
    <property type="match status" value="1"/>
</dbReference>
<dbReference type="GO" id="GO:0035529">
    <property type="term" value="F:NADH pyrophosphatase activity"/>
    <property type="evidence" value="ECO:0007669"/>
    <property type="project" value="TreeGrafter"/>
</dbReference>
<dbReference type="InterPro" id="IPR015797">
    <property type="entry name" value="NUDIX_hydrolase-like_dom_sf"/>
</dbReference>
<dbReference type="EMBL" id="FCOR01000003">
    <property type="protein sequence ID" value="CVK15832.1"/>
    <property type="molecule type" value="Genomic_DNA"/>
</dbReference>
<proteinExistence type="predicted"/>
<dbReference type="RefSeq" id="WP_055425052.1">
    <property type="nucleotide sequence ID" value="NZ_FCOR01000003.1"/>
</dbReference>
<dbReference type="InterPro" id="IPR050241">
    <property type="entry name" value="NAD-cap_RNA_hydrolase_NudC"/>
</dbReference>
<dbReference type="AlphaFoldDB" id="A0A0X3ANB1"/>
<dbReference type="Proteomes" id="UP000182761">
    <property type="component" value="Unassembled WGS sequence"/>
</dbReference>
<evidence type="ECO:0000313" key="6">
    <source>
        <dbReference type="EMBL" id="CVK15832.1"/>
    </source>
</evidence>
<accession>A0A0X3ANB1</accession>
<evidence type="ECO:0000313" key="7">
    <source>
        <dbReference type="Proteomes" id="UP000182761"/>
    </source>
</evidence>
<dbReference type="PANTHER" id="PTHR42904:SF12">
    <property type="entry name" value="ADP-RIBOSE PYROPHOSPHATASE-RELATED"/>
    <property type="match status" value="1"/>
</dbReference>